<dbReference type="RefSeq" id="XP_013322315.1">
    <property type="nucleotide sequence ID" value="XM_013466861.1"/>
</dbReference>
<accession>A0A0D2F418</accession>
<feature type="transmembrane region" description="Helical" evidence="1">
    <location>
        <begin position="6"/>
        <end position="31"/>
    </location>
</feature>
<dbReference type="RefSeq" id="XP_013322314.1">
    <property type="nucleotide sequence ID" value="XM_013466860.1"/>
</dbReference>
<dbReference type="InterPro" id="IPR021848">
    <property type="entry name" value="HODM_asu-like"/>
</dbReference>
<organism evidence="2 3">
    <name type="scientific">Exophiala xenobiotica</name>
    <dbReference type="NCBI Taxonomy" id="348802"/>
    <lineage>
        <taxon>Eukaryota</taxon>
        <taxon>Fungi</taxon>
        <taxon>Dikarya</taxon>
        <taxon>Ascomycota</taxon>
        <taxon>Pezizomycotina</taxon>
        <taxon>Eurotiomycetes</taxon>
        <taxon>Chaetothyriomycetidae</taxon>
        <taxon>Chaetothyriales</taxon>
        <taxon>Herpotrichiellaceae</taxon>
        <taxon>Exophiala</taxon>
    </lineage>
</organism>
<name>A0A0D2F418_9EURO</name>
<dbReference type="Proteomes" id="UP000054342">
    <property type="component" value="Unassembled WGS sequence"/>
</dbReference>
<evidence type="ECO:0008006" key="4">
    <source>
        <dbReference type="Google" id="ProtNLM"/>
    </source>
</evidence>
<evidence type="ECO:0000313" key="2">
    <source>
        <dbReference type="EMBL" id="KIW61730.1"/>
    </source>
</evidence>
<sequence>MVWPTSSFVMLTSPFTLVSLAVCVSILLYLFHLRRSDQQHVLRRFLSLQQPRTTTALESSPEKPAQRTEPSYVDVFPPTQRGTLDKIVSKLPEVQKQAMGGHLPFDEAAFQRALLGLNENYETAAPNKYCFSGFSMAEIRALGDFPDYAELSGVPAPAPYKQFNIETALPRPYRPFRWSYHQTMSLMKMEPDFWIELENSYKERIAERQNLYARHGGDVLQHLPGSELACKELMEMVLQFLCARYPQYFTLSADKTVLENGILQTTTDLKRTPPLITLLNNVPEDFAIMLRNPADGYYYLRAGIICSAVGWNLGLKIGKSLPEIHIPVPDYKEKMQMSMDRFFTKMPTTKPIQRGSWFFEIDQPLYMPPNDPREKRLGFQDPRLEPENIHLRVDWQTLRRLPLSGGVVFNFKALFTPITEFRNEPYIPSLTLKLLNESKADLLKYKHTWHIEHIVKPLMARYEKEQFETGVIPRDWVHHTLDESPFFPGWEDKWRLQQGF</sequence>
<keyword evidence="1" id="KW-0812">Transmembrane</keyword>
<keyword evidence="1" id="KW-1133">Transmembrane helix</keyword>
<dbReference type="Pfam" id="PF11927">
    <property type="entry name" value="HODM_asu-like"/>
    <property type="match status" value="1"/>
</dbReference>
<dbReference type="STRING" id="348802.A0A0D2F418"/>
<dbReference type="EMBL" id="KN847317">
    <property type="protein sequence ID" value="KIW61732.1"/>
    <property type="molecule type" value="Genomic_DNA"/>
</dbReference>
<evidence type="ECO:0000256" key="1">
    <source>
        <dbReference type="SAM" id="Phobius"/>
    </source>
</evidence>
<dbReference type="EMBL" id="KN847317">
    <property type="protein sequence ID" value="KIW61730.1"/>
    <property type="molecule type" value="Genomic_DNA"/>
</dbReference>
<dbReference type="AlphaFoldDB" id="A0A0D2F418"/>
<evidence type="ECO:0000313" key="3">
    <source>
        <dbReference type="Proteomes" id="UP000054342"/>
    </source>
</evidence>
<dbReference type="GeneID" id="25323728"/>
<dbReference type="HOGENOM" id="CLU_025462_3_0_1"/>
<keyword evidence="3" id="KW-1185">Reference proteome</keyword>
<proteinExistence type="predicted"/>
<dbReference type="OrthoDB" id="5043642at2759"/>
<dbReference type="EMBL" id="KN847317">
    <property type="protein sequence ID" value="KIW61731.1"/>
    <property type="molecule type" value="Genomic_DNA"/>
</dbReference>
<reference evidence="2 3" key="1">
    <citation type="submission" date="2015-01" db="EMBL/GenBank/DDBJ databases">
        <title>The Genome Sequence of Exophiala xenobiotica CBS118157.</title>
        <authorList>
            <consortium name="The Broad Institute Genomics Platform"/>
            <person name="Cuomo C."/>
            <person name="de Hoog S."/>
            <person name="Gorbushina A."/>
            <person name="Stielow B."/>
            <person name="Teixiera M."/>
            <person name="Abouelleil A."/>
            <person name="Chapman S.B."/>
            <person name="Priest M."/>
            <person name="Young S.K."/>
            <person name="Wortman J."/>
            <person name="Nusbaum C."/>
            <person name="Birren B."/>
        </authorList>
    </citation>
    <scope>NUCLEOTIDE SEQUENCE [LARGE SCALE GENOMIC DNA]</scope>
    <source>
        <strain evidence="2 3">CBS 118157</strain>
    </source>
</reference>
<protein>
    <recommendedName>
        <fullName evidence="4">Alpha-1,2-mannosyltransferase</fullName>
    </recommendedName>
</protein>
<dbReference type="RefSeq" id="XP_013322316.1">
    <property type="nucleotide sequence ID" value="XM_013466862.1"/>
</dbReference>
<gene>
    <name evidence="2" type="ORF">PV05_01820</name>
</gene>
<keyword evidence="1" id="KW-0472">Membrane</keyword>